<dbReference type="FunFam" id="2.60.120.330:FF:000015">
    <property type="entry name" value="Protein DMR6-LIKE OXYGENASE 1"/>
    <property type="match status" value="1"/>
</dbReference>
<evidence type="ECO:0000256" key="8">
    <source>
        <dbReference type="ARBA" id="ARBA00059922"/>
    </source>
</evidence>
<dbReference type="GO" id="GO:0016491">
    <property type="term" value="F:oxidoreductase activity"/>
    <property type="evidence" value="ECO:0007669"/>
    <property type="project" value="UniProtKB-KW"/>
</dbReference>
<dbReference type="InterPro" id="IPR005123">
    <property type="entry name" value="Oxoglu/Fe-dep_dioxygenase_dom"/>
</dbReference>
<evidence type="ECO:0000256" key="4">
    <source>
        <dbReference type="ARBA" id="ARBA00022490"/>
    </source>
</evidence>
<keyword evidence="6 9" id="KW-0408">Iron</keyword>
<comment type="function">
    <text evidence="8">Involved in the regulation of shoot development and salicylic acid (SA) homeostasis.</text>
</comment>
<dbReference type="OrthoDB" id="627829at2759"/>
<evidence type="ECO:0000256" key="2">
    <source>
        <dbReference type="ARBA" id="ARBA00004496"/>
    </source>
</evidence>
<keyword evidence="9" id="KW-0560">Oxidoreductase</keyword>
<dbReference type="Gene3D" id="2.60.120.330">
    <property type="entry name" value="B-lactam Antibiotic, Isopenicillin N Synthase, Chain"/>
    <property type="match status" value="1"/>
</dbReference>
<sequence length="351" mass="39242">MDEKDTSNFPIGGSAQERGYSHVPECYVLPTVQRPSQQSETVNVPMIDLSLLHQSPLEKSQTIVDIGEACRRTGFFQIINHGISESVMDGALASAKDFFDLPMEGKTEFMSNDIYKPVRYSTSLKDGVDKVQFWRVFLKHYAHPLEDWIGSWPHNPSRYREEMGSYAIQVRKVAIELMGAITESLGLGPTCMHEEIKDGMQVMAVNCYPPCPQPELALGLPPHSDYSCITILLQSCTGLQIVGYEDSEWRVVPQIKGALEVHVGDHFEVLSNGLYKSVVHRVTLNSVQSRLSVASLHSLGIDVKMASAGELVNEHNPKGYRESSFSDFLNFLTDNDLTEGRSFLETLKIKQ</sequence>
<dbReference type="Pfam" id="PF03171">
    <property type="entry name" value="2OG-FeII_Oxy"/>
    <property type="match status" value="1"/>
</dbReference>
<accession>A0A7J7MVC4</accession>
<dbReference type="GO" id="GO:0046872">
    <property type="term" value="F:metal ion binding"/>
    <property type="evidence" value="ECO:0007669"/>
    <property type="project" value="UniProtKB-KW"/>
</dbReference>
<dbReference type="GO" id="GO:0005737">
    <property type="term" value="C:cytoplasm"/>
    <property type="evidence" value="ECO:0007669"/>
    <property type="project" value="UniProtKB-SubCell"/>
</dbReference>
<evidence type="ECO:0000313" key="12">
    <source>
        <dbReference type="Proteomes" id="UP000541444"/>
    </source>
</evidence>
<comment type="similarity">
    <text evidence="3 9">Belongs to the iron/ascorbate-dependent oxidoreductase family.</text>
</comment>
<dbReference type="InterPro" id="IPR044861">
    <property type="entry name" value="IPNS-like_FE2OG_OXY"/>
</dbReference>
<evidence type="ECO:0000256" key="7">
    <source>
        <dbReference type="ARBA" id="ARBA00023242"/>
    </source>
</evidence>
<evidence type="ECO:0000259" key="10">
    <source>
        <dbReference type="PROSITE" id="PS51471"/>
    </source>
</evidence>
<dbReference type="AlphaFoldDB" id="A0A7J7MVC4"/>
<dbReference type="InterPro" id="IPR026992">
    <property type="entry name" value="DIOX_N"/>
</dbReference>
<protein>
    <recommendedName>
        <fullName evidence="10">Fe2OG dioxygenase domain-containing protein</fullName>
    </recommendedName>
</protein>
<dbReference type="Proteomes" id="UP000541444">
    <property type="component" value="Unassembled WGS sequence"/>
</dbReference>
<evidence type="ECO:0000313" key="11">
    <source>
        <dbReference type="EMBL" id="KAF6158816.1"/>
    </source>
</evidence>
<name>A0A7J7MVC4_9MAGN</name>
<dbReference type="PANTHER" id="PTHR47991">
    <property type="entry name" value="OXOGLUTARATE/IRON-DEPENDENT DIOXYGENASE"/>
    <property type="match status" value="1"/>
</dbReference>
<keyword evidence="7" id="KW-0539">Nucleus</keyword>
<comment type="caution">
    <text evidence="11">The sequence shown here is derived from an EMBL/GenBank/DDBJ whole genome shotgun (WGS) entry which is preliminary data.</text>
</comment>
<evidence type="ECO:0000256" key="9">
    <source>
        <dbReference type="RuleBase" id="RU003682"/>
    </source>
</evidence>
<keyword evidence="4" id="KW-0963">Cytoplasm</keyword>
<evidence type="ECO:0000256" key="3">
    <source>
        <dbReference type="ARBA" id="ARBA00008056"/>
    </source>
</evidence>
<comment type="subcellular location">
    <subcellularLocation>
        <location evidence="2">Cytoplasm</location>
    </subcellularLocation>
    <subcellularLocation>
        <location evidence="1">Nucleus</location>
    </subcellularLocation>
</comment>
<dbReference type="GO" id="GO:0005634">
    <property type="term" value="C:nucleus"/>
    <property type="evidence" value="ECO:0007669"/>
    <property type="project" value="UniProtKB-SubCell"/>
</dbReference>
<dbReference type="Pfam" id="PF14226">
    <property type="entry name" value="DIOX_N"/>
    <property type="match status" value="1"/>
</dbReference>
<gene>
    <name evidence="11" type="ORF">GIB67_012459</name>
</gene>
<dbReference type="InterPro" id="IPR050295">
    <property type="entry name" value="Plant_2OG-oxidoreductases"/>
</dbReference>
<reference evidence="11 12" key="1">
    <citation type="journal article" date="2020" name="IScience">
        <title>Genome Sequencing of the Endangered Kingdonia uniflora (Circaeasteraceae, Ranunculales) Reveals Potential Mechanisms of Evolutionary Specialization.</title>
        <authorList>
            <person name="Sun Y."/>
            <person name="Deng T."/>
            <person name="Zhang A."/>
            <person name="Moore M.J."/>
            <person name="Landis J.B."/>
            <person name="Lin N."/>
            <person name="Zhang H."/>
            <person name="Zhang X."/>
            <person name="Huang J."/>
            <person name="Zhang X."/>
            <person name="Sun H."/>
            <person name="Wang H."/>
        </authorList>
    </citation>
    <scope>NUCLEOTIDE SEQUENCE [LARGE SCALE GENOMIC DNA]</scope>
    <source>
        <strain evidence="11">TB1705</strain>
        <tissue evidence="11">Leaf</tissue>
    </source>
</reference>
<dbReference type="EMBL" id="JACGCM010001217">
    <property type="protein sequence ID" value="KAF6158816.1"/>
    <property type="molecule type" value="Genomic_DNA"/>
</dbReference>
<feature type="domain" description="Fe2OG dioxygenase" evidence="10">
    <location>
        <begin position="198"/>
        <end position="299"/>
    </location>
</feature>
<proteinExistence type="inferred from homology"/>
<keyword evidence="5 9" id="KW-0479">Metal-binding</keyword>
<evidence type="ECO:0000256" key="1">
    <source>
        <dbReference type="ARBA" id="ARBA00004123"/>
    </source>
</evidence>
<dbReference type="SUPFAM" id="SSF51197">
    <property type="entry name" value="Clavaminate synthase-like"/>
    <property type="match status" value="1"/>
</dbReference>
<keyword evidence="12" id="KW-1185">Reference proteome</keyword>
<evidence type="ECO:0000256" key="5">
    <source>
        <dbReference type="ARBA" id="ARBA00022723"/>
    </source>
</evidence>
<evidence type="ECO:0000256" key="6">
    <source>
        <dbReference type="ARBA" id="ARBA00023004"/>
    </source>
</evidence>
<organism evidence="11 12">
    <name type="scientific">Kingdonia uniflora</name>
    <dbReference type="NCBI Taxonomy" id="39325"/>
    <lineage>
        <taxon>Eukaryota</taxon>
        <taxon>Viridiplantae</taxon>
        <taxon>Streptophyta</taxon>
        <taxon>Embryophyta</taxon>
        <taxon>Tracheophyta</taxon>
        <taxon>Spermatophyta</taxon>
        <taxon>Magnoliopsida</taxon>
        <taxon>Ranunculales</taxon>
        <taxon>Circaeasteraceae</taxon>
        <taxon>Kingdonia</taxon>
    </lineage>
</organism>
<dbReference type="PROSITE" id="PS51471">
    <property type="entry name" value="FE2OG_OXY"/>
    <property type="match status" value="1"/>
</dbReference>
<dbReference type="InterPro" id="IPR027443">
    <property type="entry name" value="IPNS-like_sf"/>
</dbReference>